<dbReference type="Proteomes" id="UP000680670">
    <property type="component" value="Unassembled WGS sequence"/>
</dbReference>
<dbReference type="RefSeq" id="WP_185830471.1">
    <property type="nucleotide sequence ID" value="NZ_BORI01000005.1"/>
</dbReference>
<proteinExistence type="predicted"/>
<protein>
    <submittedName>
        <fullName evidence="1">Uncharacterized protein</fullName>
    </submittedName>
</protein>
<comment type="caution">
    <text evidence="1">The sequence shown here is derived from an EMBL/GenBank/DDBJ whole genome shotgun (WGS) entry which is preliminary data.</text>
</comment>
<sequence>MSISEENQLFVRELRRLLDDYERSPRNKKTAIMEDILILAHALYKSND</sequence>
<evidence type="ECO:0000313" key="2">
    <source>
        <dbReference type="Proteomes" id="UP000680670"/>
    </source>
</evidence>
<dbReference type="EMBL" id="BORJ01000010">
    <property type="protein sequence ID" value="GIN97708.1"/>
    <property type="molecule type" value="Genomic_DNA"/>
</dbReference>
<organism evidence="1 2">
    <name type="scientific">Siminovitchia terrae</name>
    <name type="common">Bacillus terrae</name>
    <dbReference type="NCBI Taxonomy" id="1914933"/>
    <lineage>
        <taxon>Bacteria</taxon>
        <taxon>Bacillati</taxon>
        <taxon>Bacillota</taxon>
        <taxon>Bacilli</taxon>
        <taxon>Bacillales</taxon>
        <taxon>Bacillaceae</taxon>
        <taxon>Siminovitchia</taxon>
    </lineage>
</organism>
<evidence type="ECO:0000313" key="1">
    <source>
        <dbReference type="EMBL" id="GIN97708.1"/>
    </source>
</evidence>
<accession>A0ABQ4L0A2</accession>
<keyword evidence="2" id="KW-1185">Reference proteome</keyword>
<gene>
    <name evidence="1" type="ORF">J6TS1_35780</name>
</gene>
<name>A0ABQ4L0A2_SIMTE</name>
<reference evidence="1 2" key="1">
    <citation type="submission" date="2021-03" db="EMBL/GenBank/DDBJ databases">
        <title>Antimicrobial resistance genes in bacteria isolated from Japanese honey, and their potential for conferring macrolide and lincosamide resistance in the American foulbrood pathogen Paenibacillus larvae.</title>
        <authorList>
            <person name="Okamoto M."/>
            <person name="Kumagai M."/>
            <person name="Kanamori H."/>
            <person name="Takamatsu D."/>
        </authorList>
    </citation>
    <scope>NUCLEOTIDE SEQUENCE [LARGE SCALE GENOMIC DNA]</scope>
    <source>
        <strain evidence="1 2">J6TS1</strain>
    </source>
</reference>